<name>A0ABS4BG76_9HYPH</name>
<dbReference type="Pfam" id="PF05099">
    <property type="entry name" value="TerB"/>
    <property type="match status" value="1"/>
</dbReference>
<dbReference type="Pfam" id="PF15615">
    <property type="entry name" value="TerB_C"/>
    <property type="match status" value="1"/>
</dbReference>
<evidence type="ECO:0000259" key="4">
    <source>
        <dbReference type="Pfam" id="PF15615"/>
    </source>
</evidence>
<dbReference type="Pfam" id="PF13208">
    <property type="entry name" value="TerB_N"/>
    <property type="match status" value="1"/>
</dbReference>
<evidence type="ECO:0000313" key="5">
    <source>
        <dbReference type="EMBL" id="MBP0615753.1"/>
    </source>
</evidence>
<dbReference type="InterPro" id="IPR007791">
    <property type="entry name" value="DjlA_N"/>
</dbReference>
<evidence type="ECO:0000259" key="3">
    <source>
        <dbReference type="Pfam" id="PF13208"/>
    </source>
</evidence>
<evidence type="ECO:0000313" key="6">
    <source>
        <dbReference type="Proteomes" id="UP000678276"/>
    </source>
</evidence>
<protein>
    <submittedName>
        <fullName evidence="5">TerB N-terminal domain-containing protein</fullName>
    </submittedName>
</protein>
<feature type="compositionally biased region" description="Basic residues" evidence="1">
    <location>
        <begin position="25"/>
        <end position="39"/>
    </location>
</feature>
<feature type="domain" description="TerB N-terminal" evidence="3">
    <location>
        <begin position="93"/>
        <end position="294"/>
    </location>
</feature>
<feature type="compositionally biased region" description="Polar residues" evidence="1">
    <location>
        <begin position="52"/>
        <end position="75"/>
    </location>
</feature>
<dbReference type="Gene3D" id="1.10.3680.10">
    <property type="entry name" value="TerB-like"/>
    <property type="match status" value="1"/>
</dbReference>
<dbReference type="Proteomes" id="UP000678276">
    <property type="component" value="Unassembled WGS sequence"/>
</dbReference>
<dbReference type="EMBL" id="JAGJCF010000005">
    <property type="protein sequence ID" value="MBP0615753.1"/>
    <property type="molecule type" value="Genomic_DNA"/>
</dbReference>
<gene>
    <name evidence="5" type="ORF">J6595_09190</name>
</gene>
<feature type="region of interest" description="Disordered" evidence="1">
    <location>
        <begin position="23"/>
        <end position="79"/>
    </location>
</feature>
<accession>A0ABS4BG76</accession>
<dbReference type="InterPro" id="IPR025266">
    <property type="entry name" value="TerB_N"/>
</dbReference>
<dbReference type="SUPFAM" id="SSF158682">
    <property type="entry name" value="TerB-like"/>
    <property type="match status" value="1"/>
</dbReference>
<organism evidence="5 6">
    <name type="scientific">Jiella mangrovi</name>
    <dbReference type="NCBI Taxonomy" id="2821407"/>
    <lineage>
        <taxon>Bacteria</taxon>
        <taxon>Pseudomonadati</taxon>
        <taxon>Pseudomonadota</taxon>
        <taxon>Alphaproteobacteria</taxon>
        <taxon>Hyphomicrobiales</taxon>
        <taxon>Aurantimonadaceae</taxon>
        <taxon>Jiella</taxon>
    </lineage>
</organism>
<sequence>MEALIGLLILVGTAWVISRAIKEGRARRKSRSEARRKKRSADSSSPAKRSNQTKSPPSRQRTSNGPAFSPSSMSITAPARKALTVPKTRWIQPGETISISRHLITSGMIFVGERGSSGQFRQFDNCVIDPSLSISKSTSDKAGASMPYWPAYSEIGPDQRRAYVDWLAEGRNDPEVGIGYVFLFFYGLERRLFHDLVVEEASAFVTEVRRLLHIYGSNNSFKNYARRFIDTAEAVTGDLDRFHIEPSLDLGGYDMPLTVRLYLGRCLQRGTPLTEDEALVWVLSHPETQLRTPARRCFDELRALWRHRFSAQYPTGFNVKLPKARLRLQYRPASSSFECDLPIGNDEIPDVLALKARTTRLQDLLEACTSQLDTYSRFIGKNPASRGSLEAASSLPREIMMEAGGKRLAAIRKQLDLQFAEKAHLVMRVPRLLEALQIKVDAKAKLSAGAANQIASILDRLDVGHEPDRRHGASTPTVDGRLVLFRAIGGGGVGHDSLAFRSARTMVEIGAIAAAADGNSAPEELESVKSDLLAIPDLTSSEKERLTALAVLLLKDAPSQAPVLKRLAALPEMEKRRVTQSAISAVLADGHVSPAEVKFIEKLHKSLGYPVEHVYAALHRGTVVADELHVVAVAEPSRGLPIPAPPDEQKPAKPEISIDHARLERIRNETVAVSSLLSDIFSEDIPDEPAETPHEYQDQHQDAQVSPFAGLDEAHANLLKALVRWRRMSRKQFEACCRELKLLPDGAIETINEWGFDRFDETVLEDDGDLVVVDHLLPELQTMEDAA</sequence>
<comment type="caution">
    <text evidence="5">The sequence shown here is derived from an EMBL/GenBank/DDBJ whole genome shotgun (WGS) entry which is preliminary data.</text>
</comment>
<dbReference type="CDD" id="cd07176">
    <property type="entry name" value="terB"/>
    <property type="match status" value="1"/>
</dbReference>
<keyword evidence="6" id="KW-1185">Reference proteome</keyword>
<proteinExistence type="predicted"/>
<evidence type="ECO:0000256" key="1">
    <source>
        <dbReference type="SAM" id="MobiDB-lite"/>
    </source>
</evidence>
<feature type="domain" description="TerB-C" evidence="4">
    <location>
        <begin position="649"/>
        <end position="780"/>
    </location>
</feature>
<feature type="domain" description="Co-chaperone DjlA N-terminal" evidence="2">
    <location>
        <begin position="510"/>
        <end position="610"/>
    </location>
</feature>
<dbReference type="InterPro" id="IPR028932">
    <property type="entry name" value="TerB-C"/>
</dbReference>
<evidence type="ECO:0000259" key="2">
    <source>
        <dbReference type="Pfam" id="PF05099"/>
    </source>
</evidence>
<reference evidence="5 6" key="1">
    <citation type="submission" date="2021-04" db="EMBL/GenBank/DDBJ databases">
        <title>Whole genome sequence of Jiella sp. KSK16Y-1.</title>
        <authorList>
            <person name="Tuo L."/>
        </authorList>
    </citation>
    <scope>NUCLEOTIDE SEQUENCE [LARGE SCALE GENOMIC DNA]</scope>
    <source>
        <strain evidence="5 6">KSK16Y-1</strain>
    </source>
</reference>
<dbReference type="RefSeq" id="WP_209594184.1">
    <property type="nucleotide sequence ID" value="NZ_JAGJCF010000005.1"/>
</dbReference>
<dbReference type="InterPro" id="IPR029024">
    <property type="entry name" value="TerB-like"/>
</dbReference>